<feature type="region of interest" description="Disordered" evidence="1">
    <location>
        <begin position="1"/>
        <end position="126"/>
    </location>
</feature>
<reference evidence="2" key="1">
    <citation type="journal article" date="2023" name="Mol. Phylogenet. Evol.">
        <title>Genome-scale phylogeny and comparative genomics of the fungal order Sordariales.</title>
        <authorList>
            <person name="Hensen N."/>
            <person name="Bonometti L."/>
            <person name="Westerberg I."/>
            <person name="Brannstrom I.O."/>
            <person name="Guillou S."/>
            <person name="Cros-Aarteil S."/>
            <person name="Calhoun S."/>
            <person name="Haridas S."/>
            <person name="Kuo A."/>
            <person name="Mondo S."/>
            <person name="Pangilinan J."/>
            <person name="Riley R."/>
            <person name="LaButti K."/>
            <person name="Andreopoulos B."/>
            <person name="Lipzen A."/>
            <person name="Chen C."/>
            <person name="Yan M."/>
            <person name="Daum C."/>
            <person name="Ng V."/>
            <person name="Clum A."/>
            <person name="Steindorff A."/>
            <person name="Ohm R.A."/>
            <person name="Martin F."/>
            <person name="Silar P."/>
            <person name="Natvig D.O."/>
            <person name="Lalanne C."/>
            <person name="Gautier V."/>
            <person name="Ament-Velasquez S.L."/>
            <person name="Kruys A."/>
            <person name="Hutchinson M.I."/>
            <person name="Powell A.J."/>
            <person name="Barry K."/>
            <person name="Miller A.N."/>
            <person name="Grigoriev I.V."/>
            <person name="Debuchy R."/>
            <person name="Gladieux P."/>
            <person name="Hiltunen Thoren M."/>
            <person name="Johannesson H."/>
        </authorList>
    </citation>
    <scope>NUCLEOTIDE SEQUENCE</scope>
    <source>
        <strain evidence="2">CBS 118394</strain>
    </source>
</reference>
<feature type="compositionally biased region" description="Polar residues" evidence="1">
    <location>
        <begin position="86"/>
        <end position="97"/>
    </location>
</feature>
<evidence type="ECO:0000256" key="1">
    <source>
        <dbReference type="SAM" id="MobiDB-lite"/>
    </source>
</evidence>
<feature type="compositionally biased region" description="Basic residues" evidence="1">
    <location>
        <begin position="69"/>
        <end position="85"/>
    </location>
</feature>
<feature type="compositionally biased region" description="Basic and acidic residues" evidence="1">
    <location>
        <begin position="709"/>
        <end position="719"/>
    </location>
</feature>
<evidence type="ECO:0000313" key="2">
    <source>
        <dbReference type="EMBL" id="KAK3312874.1"/>
    </source>
</evidence>
<reference evidence="2" key="2">
    <citation type="submission" date="2023-06" db="EMBL/GenBank/DDBJ databases">
        <authorList>
            <consortium name="Lawrence Berkeley National Laboratory"/>
            <person name="Haridas S."/>
            <person name="Hensen N."/>
            <person name="Bonometti L."/>
            <person name="Westerberg I."/>
            <person name="Brannstrom I.O."/>
            <person name="Guillou S."/>
            <person name="Cros-Aarteil S."/>
            <person name="Calhoun S."/>
            <person name="Kuo A."/>
            <person name="Mondo S."/>
            <person name="Pangilinan J."/>
            <person name="Riley R."/>
            <person name="Labutti K."/>
            <person name="Andreopoulos B."/>
            <person name="Lipzen A."/>
            <person name="Chen C."/>
            <person name="Yanf M."/>
            <person name="Daum C."/>
            <person name="Ng V."/>
            <person name="Clum A."/>
            <person name="Steindorff A."/>
            <person name="Ohm R."/>
            <person name="Martin F."/>
            <person name="Silar P."/>
            <person name="Natvig D."/>
            <person name="Lalanne C."/>
            <person name="Gautier V."/>
            <person name="Ament-Velasquez S.L."/>
            <person name="Kruys A."/>
            <person name="Hutchinson M.I."/>
            <person name="Powell A.J."/>
            <person name="Barry K."/>
            <person name="Miller A.N."/>
            <person name="Grigoriev I.V."/>
            <person name="Debuchy R."/>
            <person name="Gladieux P."/>
            <person name="Thoren M.H."/>
            <person name="Johannesson H."/>
        </authorList>
    </citation>
    <scope>NUCLEOTIDE SEQUENCE</scope>
    <source>
        <strain evidence="2">CBS 118394</strain>
    </source>
</reference>
<organism evidence="2 3">
    <name type="scientific">Apodospora peruviana</name>
    <dbReference type="NCBI Taxonomy" id="516989"/>
    <lineage>
        <taxon>Eukaryota</taxon>
        <taxon>Fungi</taxon>
        <taxon>Dikarya</taxon>
        <taxon>Ascomycota</taxon>
        <taxon>Pezizomycotina</taxon>
        <taxon>Sordariomycetes</taxon>
        <taxon>Sordariomycetidae</taxon>
        <taxon>Sordariales</taxon>
        <taxon>Lasiosphaeriaceae</taxon>
        <taxon>Apodospora</taxon>
    </lineage>
</organism>
<feature type="compositionally biased region" description="Basic residues" evidence="1">
    <location>
        <begin position="253"/>
        <end position="275"/>
    </location>
</feature>
<feature type="compositionally biased region" description="Polar residues" evidence="1">
    <location>
        <begin position="1"/>
        <end position="13"/>
    </location>
</feature>
<evidence type="ECO:0000313" key="3">
    <source>
        <dbReference type="Proteomes" id="UP001283341"/>
    </source>
</evidence>
<name>A0AAE0LZR0_9PEZI</name>
<feature type="compositionally biased region" description="Basic residues" evidence="1">
    <location>
        <begin position="565"/>
        <end position="576"/>
    </location>
</feature>
<protein>
    <submittedName>
        <fullName evidence="2">Uncharacterized protein</fullName>
    </submittedName>
</protein>
<comment type="caution">
    <text evidence="2">The sequence shown here is derived from an EMBL/GenBank/DDBJ whole genome shotgun (WGS) entry which is preliminary data.</text>
</comment>
<sequence>MPRQGESGQQHDSSPPVYRAQHRINFSTTGHDGNDVIDDDDFDELWSDEALEDGQNESSNTREQQKQQSHGRIHRLLPHASRQHKISTNPVDGTASRTSRRASFGFPGSYSSVPPMSYGPGDESYASRRSYAGEYVVPYNSWGGHNPFAPMSSGPPPPPPPPPTTSHRPPYSGPPPPMMPPYGPGPPPQPYPPGPASYGPAPPPGYYPPMAGAPPPMPMPSPSVPHFHAPKIRIRATSTAPPPTYYEPEQYARRRRSPSRGHSHRERSRSWHRRGGSRDTRRAVDWEDERAAVAKRLGRKLAKEEERKVARILEEEMGRERGRGKHRDRERAERRLEDKIQTAVEHIMRRDNGATVGLEERVQEAIQHILRRHPKASSTVNTGLSRTTQEMLGELESRMAGQMSPVGLGFGGVGGGGQDVMSLRAAVAAEQEQLRAARDLLLRDRRTALEKRHRSRNRSAGGNGHRYSREAAMFGALLQGIQGIERNTSEILNRQAMHGIVDDGEDDDVEYLNRPFRRPRATDQVYDDDDDDDDGYDDDDSEDDLVYDLVGFDTASAGRASATGTRKHSRHHRSNNHHRDAGGGGRSTPTPRAPKSILKRPKGGTSTMMPREGGRMRSPPPPPPNTGGRTSRNAYVEDDYEEQEYRDRPAASRGHNHHRHQSDYDNISRTTAAGHGGGGETSERANTKASRAAPSYQQQEDEFYNSDNSIDRVRWKREPQAYSRVGGPRERLERTTAGTGSGSGRRPPLAPDPPPMSPT</sequence>
<feature type="compositionally biased region" description="Pro residues" evidence="1">
    <location>
        <begin position="748"/>
        <end position="759"/>
    </location>
</feature>
<feature type="region of interest" description="Disordered" evidence="1">
    <location>
        <begin position="503"/>
        <end position="543"/>
    </location>
</feature>
<feature type="region of interest" description="Disordered" evidence="1">
    <location>
        <begin position="142"/>
        <end position="282"/>
    </location>
</feature>
<accession>A0AAE0LZR0</accession>
<proteinExistence type="predicted"/>
<feature type="region of interest" description="Disordered" evidence="1">
    <location>
        <begin position="557"/>
        <end position="759"/>
    </location>
</feature>
<dbReference type="AlphaFoldDB" id="A0AAE0LZR0"/>
<feature type="compositionally biased region" description="Pro residues" evidence="1">
    <location>
        <begin position="171"/>
        <end position="223"/>
    </location>
</feature>
<feature type="compositionally biased region" description="Pro residues" evidence="1">
    <location>
        <begin position="153"/>
        <end position="164"/>
    </location>
</feature>
<dbReference type="EMBL" id="JAUEDM010000008">
    <property type="protein sequence ID" value="KAK3312874.1"/>
    <property type="molecule type" value="Genomic_DNA"/>
</dbReference>
<gene>
    <name evidence="2" type="ORF">B0H66DRAFT_382209</name>
</gene>
<keyword evidence="3" id="KW-1185">Reference proteome</keyword>
<feature type="compositionally biased region" description="Acidic residues" evidence="1">
    <location>
        <begin position="525"/>
        <end position="543"/>
    </location>
</feature>
<feature type="compositionally biased region" description="Polar residues" evidence="1">
    <location>
        <begin position="56"/>
        <end position="68"/>
    </location>
</feature>
<dbReference type="Proteomes" id="UP001283341">
    <property type="component" value="Unassembled WGS sequence"/>
</dbReference>
<feature type="compositionally biased region" description="Acidic residues" evidence="1">
    <location>
        <begin position="35"/>
        <end position="55"/>
    </location>
</feature>